<keyword evidence="3 7" id="KW-0560">Oxidoreductase</keyword>
<dbReference type="EMBL" id="CP108021">
    <property type="protein sequence ID" value="WUM19227.1"/>
    <property type="molecule type" value="Genomic_DNA"/>
</dbReference>
<feature type="domain" description="FAD dependent oxidoreductase" evidence="6">
    <location>
        <begin position="5"/>
        <end position="337"/>
    </location>
</feature>
<dbReference type="GO" id="GO:0050660">
    <property type="term" value="F:flavin adenine dinucleotide binding"/>
    <property type="evidence" value="ECO:0007669"/>
    <property type="project" value="InterPro"/>
</dbReference>
<dbReference type="InterPro" id="IPR012727">
    <property type="entry name" value="Gly_oxidase_ThiO"/>
</dbReference>
<dbReference type="PANTHER" id="PTHR13847">
    <property type="entry name" value="SARCOSINE DEHYDROGENASE-RELATED"/>
    <property type="match status" value="1"/>
</dbReference>
<dbReference type="SUPFAM" id="SSF51971">
    <property type="entry name" value="Nucleotide-binding domain"/>
    <property type="match status" value="1"/>
</dbReference>
<dbReference type="Gene3D" id="3.50.50.60">
    <property type="entry name" value="FAD/NAD(P)-binding domain"/>
    <property type="match status" value="1"/>
</dbReference>
<dbReference type="AlphaFoldDB" id="A0AAU4JZQ6"/>
<proteinExistence type="predicted"/>
<evidence type="ECO:0000256" key="3">
    <source>
        <dbReference type="ARBA" id="ARBA00023002"/>
    </source>
</evidence>
<gene>
    <name evidence="7" type="primary">thiO</name>
    <name evidence="7" type="ORF">OG579_16120</name>
</gene>
<reference evidence="7 8" key="1">
    <citation type="submission" date="2022-10" db="EMBL/GenBank/DDBJ databases">
        <title>The complete genomes of actinobacterial strains from the NBC collection.</title>
        <authorList>
            <person name="Joergensen T.S."/>
            <person name="Alvarez Arevalo M."/>
            <person name="Sterndorff E.B."/>
            <person name="Faurdal D."/>
            <person name="Vuksanovic O."/>
            <person name="Mourched A.-S."/>
            <person name="Charusanti P."/>
            <person name="Shaw S."/>
            <person name="Blin K."/>
            <person name="Weber T."/>
        </authorList>
    </citation>
    <scope>NUCLEOTIDE SEQUENCE [LARGE SCALE GENOMIC DNA]</scope>
    <source>
        <strain evidence="7 8">NBC_00319</strain>
    </source>
</reference>
<evidence type="ECO:0000313" key="8">
    <source>
        <dbReference type="Proteomes" id="UP001432128"/>
    </source>
</evidence>
<dbReference type="Proteomes" id="UP001432128">
    <property type="component" value="Chromosome"/>
</dbReference>
<dbReference type="Pfam" id="PF01266">
    <property type="entry name" value="DAO"/>
    <property type="match status" value="1"/>
</dbReference>
<dbReference type="GO" id="GO:0009228">
    <property type="term" value="P:thiamine biosynthetic process"/>
    <property type="evidence" value="ECO:0007669"/>
    <property type="project" value="UniProtKB-KW"/>
</dbReference>
<dbReference type="InterPro" id="IPR006076">
    <property type="entry name" value="FAD-dep_OxRdtase"/>
</dbReference>
<dbReference type="GO" id="GO:0005737">
    <property type="term" value="C:cytoplasm"/>
    <property type="evidence" value="ECO:0007669"/>
    <property type="project" value="TreeGrafter"/>
</dbReference>
<organism evidence="7 8">
    <name type="scientific">Williamsia herbipolensis</name>
    <dbReference type="NCBI Taxonomy" id="1603258"/>
    <lineage>
        <taxon>Bacteria</taxon>
        <taxon>Bacillati</taxon>
        <taxon>Actinomycetota</taxon>
        <taxon>Actinomycetes</taxon>
        <taxon>Mycobacteriales</taxon>
        <taxon>Nocardiaceae</taxon>
        <taxon>Williamsia</taxon>
    </lineage>
</organism>
<evidence type="ECO:0000256" key="4">
    <source>
        <dbReference type="ARBA" id="ARBA00049872"/>
    </source>
</evidence>
<keyword evidence="8" id="KW-1185">Reference proteome</keyword>
<dbReference type="RefSeq" id="WP_328856765.1">
    <property type="nucleotide sequence ID" value="NZ_CP108021.1"/>
</dbReference>
<dbReference type="GO" id="GO:0043799">
    <property type="term" value="F:glycine oxidase activity"/>
    <property type="evidence" value="ECO:0007669"/>
    <property type="project" value="UniProtKB-EC"/>
</dbReference>
<evidence type="ECO:0000256" key="2">
    <source>
        <dbReference type="ARBA" id="ARBA00022977"/>
    </source>
</evidence>
<dbReference type="Gene3D" id="3.30.9.10">
    <property type="entry name" value="D-Amino Acid Oxidase, subunit A, domain 2"/>
    <property type="match status" value="1"/>
</dbReference>
<evidence type="ECO:0000313" key="7">
    <source>
        <dbReference type="EMBL" id="WUM19227.1"/>
    </source>
</evidence>
<dbReference type="InterPro" id="IPR036188">
    <property type="entry name" value="FAD/NAD-bd_sf"/>
</dbReference>
<dbReference type="NCBIfam" id="TIGR02352">
    <property type="entry name" value="thiamin_ThiO"/>
    <property type="match status" value="1"/>
</dbReference>
<sequence>MSARLAVVGGGVIGSMIAWRAARNGWRTTLHAPDIDGAGTSVAGGMLGCAGEGRPGEDALLEFALAARDRWPALLADLEGSGVDTADIMVAADTLLVAADSSDSGHLRAVIDHLAAFDMRPEPVDRNRMRSAAAMLGSGVRRGYLASGEGAVDNRALLAAVRCGAHSAGVTVTTEKFCRIDDLDADQVVVATGSWAPDLIEGAPVTAEKGEILRLSRPPSAPPPPDVVVRARWRGRSVYVVPRRDGVVVGATQYEAGDRADTAPRVGGVSDLLIDATELMPGLAEYRVAEIGSGLRPTTPDGLPLVGRCDDRTVVAVGHGRNGILTAPLTAEIVVDLLDAAPSPPTSPWVARLDPRRFA</sequence>
<evidence type="ECO:0000256" key="1">
    <source>
        <dbReference type="ARBA" id="ARBA00004948"/>
    </source>
</evidence>
<protein>
    <recommendedName>
        <fullName evidence="5">glycine oxidase</fullName>
        <ecNumber evidence="5">1.4.3.19</ecNumber>
    </recommendedName>
</protein>
<keyword evidence="2" id="KW-0784">Thiamine biosynthesis</keyword>
<comment type="pathway">
    <text evidence="1">Cofactor biosynthesis; thiamine diphosphate biosynthesis.</text>
</comment>
<dbReference type="SUPFAM" id="SSF54373">
    <property type="entry name" value="FAD-linked reductases, C-terminal domain"/>
    <property type="match status" value="1"/>
</dbReference>
<evidence type="ECO:0000259" key="6">
    <source>
        <dbReference type="Pfam" id="PF01266"/>
    </source>
</evidence>
<name>A0AAU4JZQ6_9NOCA</name>
<accession>A0AAU4JZQ6</accession>
<comment type="catalytic activity">
    <reaction evidence="4">
        <text>glycine + O2 + H2O = glyoxylate + H2O2 + NH4(+)</text>
        <dbReference type="Rhea" id="RHEA:11532"/>
        <dbReference type="ChEBI" id="CHEBI:15377"/>
        <dbReference type="ChEBI" id="CHEBI:15379"/>
        <dbReference type="ChEBI" id="CHEBI:16240"/>
        <dbReference type="ChEBI" id="CHEBI:28938"/>
        <dbReference type="ChEBI" id="CHEBI:36655"/>
        <dbReference type="ChEBI" id="CHEBI:57305"/>
        <dbReference type="EC" id="1.4.3.19"/>
    </reaction>
</comment>
<dbReference type="EC" id="1.4.3.19" evidence="5"/>
<evidence type="ECO:0000256" key="5">
    <source>
        <dbReference type="ARBA" id="ARBA00050018"/>
    </source>
</evidence>
<dbReference type="PANTHER" id="PTHR13847:SF289">
    <property type="entry name" value="GLYCINE OXIDASE"/>
    <property type="match status" value="1"/>
</dbReference>
<dbReference type="KEGG" id="whr:OG579_16120"/>